<evidence type="ECO:0000259" key="1">
    <source>
        <dbReference type="PROSITE" id="PS51832"/>
    </source>
</evidence>
<evidence type="ECO:0000313" key="3">
    <source>
        <dbReference type="Proteomes" id="UP000284277"/>
    </source>
</evidence>
<organism evidence="2 3">
    <name type="scientific">Lacrimispora algidixylanolytica</name>
    <dbReference type="NCBI Taxonomy" id="94868"/>
    <lineage>
        <taxon>Bacteria</taxon>
        <taxon>Bacillati</taxon>
        <taxon>Bacillota</taxon>
        <taxon>Clostridia</taxon>
        <taxon>Lachnospirales</taxon>
        <taxon>Lachnospiraceae</taxon>
        <taxon>Lacrimispora</taxon>
    </lineage>
</organism>
<accession>A0A419SZQ5</accession>
<dbReference type="Pfam" id="PF13487">
    <property type="entry name" value="HD_5"/>
    <property type="match status" value="1"/>
</dbReference>
<dbReference type="SUPFAM" id="SSF109604">
    <property type="entry name" value="HD-domain/PDEase-like"/>
    <property type="match status" value="1"/>
</dbReference>
<protein>
    <submittedName>
        <fullName evidence="2">Phosphohydrolase</fullName>
    </submittedName>
</protein>
<dbReference type="PANTHER" id="PTHR45228:SF4">
    <property type="entry name" value="LIPOPROTEIN"/>
    <property type="match status" value="1"/>
</dbReference>
<dbReference type="NCBIfam" id="TIGR00277">
    <property type="entry name" value="HDIG"/>
    <property type="match status" value="1"/>
</dbReference>
<dbReference type="CDD" id="cd00077">
    <property type="entry name" value="HDc"/>
    <property type="match status" value="1"/>
</dbReference>
<gene>
    <name evidence="2" type="ORF">BET01_05420</name>
</gene>
<dbReference type="PROSITE" id="PS51832">
    <property type="entry name" value="HD_GYP"/>
    <property type="match status" value="1"/>
</dbReference>
<name>A0A419SZQ5_9FIRM</name>
<dbReference type="RefSeq" id="WP_120197546.1">
    <property type="nucleotide sequence ID" value="NZ_MCIA01000030.1"/>
</dbReference>
<dbReference type="SMART" id="SM00471">
    <property type="entry name" value="HDc"/>
    <property type="match status" value="1"/>
</dbReference>
<dbReference type="OrthoDB" id="9804747at2"/>
<dbReference type="EMBL" id="MCIA01000030">
    <property type="protein sequence ID" value="RKD30757.1"/>
    <property type="molecule type" value="Genomic_DNA"/>
</dbReference>
<dbReference type="AlphaFoldDB" id="A0A419SZQ5"/>
<dbReference type="InterPro" id="IPR003607">
    <property type="entry name" value="HD/PDEase_dom"/>
</dbReference>
<comment type="caution">
    <text evidence="2">The sequence shown here is derived from an EMBL/GenBank/DDBJ whole genome shotgun (WGS) entry which is preliminary data.</text>
</comment>
<dbReference type="InterPro" id="IPR052020">
    <property type="entry name" value="Cyclic_di-GMP/3'3'-cGAMP_PDE"/>
</dbReference>
<dbReference type="PANTHER" id="PTHR45228">
    <property type="entry name" value="CYCLIC DI-GMP PHOSPHODIESTERASE TM_0186-RELATED"/>
    <property type="match status" value="1"/>
</dbReference>
<evidence type="ECO:0000313" key="2">
    <source>
        <dbReference type="EMBL" id="RKD30757.1"/>
    </source>
</evidence>
<reference evidence="2 3" key="1">
    <citation type="submission" date="2016-08" db="EMBL/GenBank/DDBJ databases">
        <title>A new outlook on sporulation: Clostridium algidixylanolyticum.</title>
        <authorList>
            <person name="Poppleton D.I."/>
            <person name="Gribaldo S."/>
        </authorList>
    </citation>
    <scope>NUCLEOTIDE SEQUENCE [LARGE SCALE GENOMIC DNA]</scope>
    <source>
        <strain evidence="2 3">SPL73</strain>
    </source>
</reference>
<keyword evidence="3" id="KW-1185">Reference proteome</keyword>
<keyword evidence="2" id="KW-0378">Hydrolase</keyword>
<dbReference type="InterPro" id="IPR006675">
    <property type="entry name" value="HDIG_dom"/>
</dbReference>
<dbReference type="Proteomes" id="UP000284277">
    <property type="component" value="Unassembled WGS sequence"/>
</dbReference>
<dbReference type="InterPro" id="IPR037522">
    <property type="entry name" value="HD_GYP_dom"/>
</dbReference>
<feature type="domain" description="HD-GYP" evidence="1">
    <location>
        <begin position="12"/>
        <end position="204"/>
    </location>
</feature>
<proteinExistence type="predicted"/>
<sequence>MNIEARFELCSDGIDYHEIIECIVSALDAKDPYTAGHSQRVSEMALALSGVLGLPEAEVDKIHVAAHLHDIGKIGVPDAILNKPDRLQEEEWAAIKKHPKTGADILSKSRHLNELKDIVLYHHESYDGKGYPSGLKGKEIPLGARIIAICDSIDAMTSDRGYRKAYSLDYCYEEIKKNLGKMYDPDIGALALLHWSKVTASVKK</sequence>
<dbReference type="GO" id="GO:0016787">
    <property type="term" value="F:hydrolase activity"/>
    <property type="evidence" value="ECO:0007669"/>
    <property type="project" value="UniProtKB-KW"/>
</dbReference>
<dbReference type="Gene3D" id="1.10.3210.10">
    <property type="entry name" value="Hypothetical protein af1432"/>
    <property type="match status" value="1"/>
</dbReference>